<organism evidence="2 3">
    <name type="scientific">Ataeniobius toweri</name>
    <dbReference type="NCBI Taxonomy" id="208326"/>
    <lineage>
        <taxon>Eukaryota</taxon>
        <taxon>Metazoa</taxon>
        <taxon>Chordata</taxon>
        <taxon>Craniata</taxon>
        <taxon>Vertebrata</taxon>
        <taxon>Euteleostomi</taxon>
        <taxon>Actinopterygii</taxon>
        <taxon>Neopterygii</taxon>
        <taxon>Teleostei</taxon>
        <taxon>Neoteleostei</taxon>
        <taxon>Acanthomorphata</taxon>
        <taxon>Ovalentaria</taxon>
        <taxon>Atherinomorphae</taxon>
        <taxon>Cyprinodontiformes</taxon>
        <taxon>Goodeidae</taxon>
        <taxon>Ataeniobius</taxon>
    </lineage>
</organism>
<dbReference type="Proteomes" id="UP001345963">
    <property type="component" value="Unassembled WGS sequence"/>
</dbReference>
<keyword evidence="3" id="KW-1185">Reference proteome</keyword>
<sequence length="99" mass="11137">MNLVAFCVCVKQEQARMLQMGITGPEGHVLSRPEELEAEAVFRAVTIASQTNCPLYVTRVMSKSAADIISQARKKDYFMGWKPSAWIYSQVPSLQIRKT</sequence>
<evidence type="ECO:0000313" key="3">
    <source>
        <dbReference type="Proteomes" id="UP001345963"/>
    </source>
</evidence>
<comment type="similarity">
    <text evidence="1">Belongs to the metallo-dependent hydrolases superfamily. Hydantoinase/dihydropyrimidinase family.</text>
</comment>
<dbReference type="InterPro" id="IPR032466">
    <property type="entry name" value="Metal_Hydrolase"/>
</dbReference>
<accession>A0ABU7C3R7</accession>
<proteinExistence type="inferred from homology"/>
<gene>
    <name evidence="2" type="primary">DPYSL3_2</name>
    <name evidence="2" type="ORF">ATANTOWER_027571</name>
</gene>
<reference evidence="2 3" key="1">
    <citation type="submission" date="2021-07" db="EMBL/GenBank/DDBJ databases">
        <authorList>
            <person name="Palmer J.M."/>
        </authorList>
    </citation>
    <scope>NUCLEOTIDE SEQUENCE [LARGE SCALE GENOMIC DNA]</scope>
    <source>
        <strain evidence="2 3">AT_MEX2019</strain>
        <tissue evidence="2">Muscle</tissue>
    </source>
</reference>
<dbReference type="PANTHER" id="PTHR11647">
    <property type="entry name" value="HYDRANTOINASE/DIHYDROPYRIMIDINASE FAMILY MEMBER"/>
    <property type="match status" value="1"/>
</dbReference>
<name>A0ABU7C3R7_9TELE</name>
<dbReference type="Gene3D" id="3.20.20.140">
    <property type="entry name" value="Metal-dependent hydrolases"/>
    <property type="match status" value="1"/>
</dbReference>
<evidence type="ECO:0000313" key="2">
    <source>
        <dbReference type="EMBL" id="MED6256500.1"/>
    </source>
</evidence>
<dbReference type="InterPro" id="IPR050378">
    <property type="entry name" value="Metallo-dep_Hydrolases_sf"/>
</dbReference>
<comment type="caution">
    <text evidence="2">The sequence shown here is derived from an EMBL/GenBank/DDBJ whole genome shotgun (WGS) entry which is preliminary data.</text>
</comment>
<dbReference type="PANTHER" id="PTHR11647:SF57">
    <property type="entry name" value="DIHYDROPYRIMIDINASE-RELATED PROTEIN 3"/>
    <property type="match status" value="1"/>
</dbReference>
<dbReference type="SUPFAM" id="SSF51556">
    <property type="entry name" value="Metallo-dependent hydrolases"/>
    <property type="match status" value="1"/>
</dbReference>
<dbReference type="EMBL" id="JAHUTI010075591">
    <property type="protein sequence ID" value="MED6256500.1"/>
    <property type="molecule type" value="Genomic_DNA"/>
</dbReference>
<protein>
    <submittedName>
        <fullName evidence="2">Dihydropyrimidinase- protein 3</fullName>
    </submittedName>
</protein>
<evidence type="ECO:0000256" key="1">
    <source>
        <dbReference type="ARBA" id="ARBA00008829"/>
    </source>
</evidence>